<dbReference type="EMBL" id="CAJPDR010000403">
    <property type="protein sequence ID" value="CAF9935238.1"/>
    <property type="molecule type" value="Genomic_DNA"/>
</dbReference>
<sequence>MYGHPVMILHPIDENNFAVCILTTLNDRDIELQKHPFDNEFYLAIYPKEPPCVYLYPQLCLDQAVLLRKPSYLCIRERHSVHRSMLEPYEKGKAADSYKLSWSSYMIVANTFE</sequence>
<dbReference type="Proteomes" id="UP000664203">
    <property type="component" value="Unassembled WGS sequence"/>
</dbReference>
<proteinExistence type="predicted"/>
<keyword evidence="2" id="KW-1185">Reference proteome</keyword>
<organism evidence="1 2">
    <name type="scientific">Alectoria fallacina</name>
    <dbReference type="NCBI Taxonomy" id="1903189"/>
    <lineage>
        <taxon>Eukaryota</taxon>
        <taxon>Fungi</taxon>
        <taxon>Dikarya</taxon>
        <taxon>Ascomycota</taxon>
        <taxon>Pezizomycotina</taxon>
        <taxon>Lecanoromycetes</taxon>
        <taxon>OSLEUM clade</taxon>
        <taxon>Lecanoromycetidae</taxon>
        <taxon>Lecanorales</taxon>
        <taxon>Lecanorineae</taxon>
        <taxon>Parmeliaceae</taxon>
        <taxon>Alectoria</taxon>
    </lineage>
</organism>
<dbReference type="AlphaFoldDB" id="A0A8H3G241"/>
<evidence type="ECO:0000313" key="2">
    <source>
        <dbReference type="Proteomes" id="UP000664203"/>
    </source>
</evidence>
<reference evidence="1" key="1">
    <citation type="submission" date="2021-03" db="EMBL/GenBank/DDBJ databases">
        <authorList>
            <person name="Tagirdzhanova G."/>
        </authorList>
    </citation>
    <scope>NUCLEOTIDE SEQUENCE</scope>
</reference>
<accession>A0A8H3G241</accession>
<name>A0A8H3G241_9LECA</name>
<protein>
    <submittedName>
        <fullName evidence="1">Uncharacterized protein</fullName>
    </submittedName>
</protein>
<comment type="caution">
    <text evidence="1">The sequence shown here is derived from an EMBL/GenBank/DDBJ whole genome shotgun (WGS) entry which is preliminary data.</text>
</comment>
<gene>
    <name evidence="1" type="ORF">ALECFALPRED_006343</name>
</gene>
<evidence type="ECO:0000313" key="1">
    <source>
        <dbReference type="EMBL" id="CAF9935238.1"/>
    </source>
</evidence>